<accession>A0AA88RGS7</accession>
<name>A0AA88RGS7_9ASTE</name>
<feature type="compositionally biased region" description="Polar residues" evidence="1">
    <location>
        <begin position="173"/>
        <end position="185"/>
    </location>
</feature>
<dbReference type="Proteomes" id="UP001187471">
    <property type="component" value="Unassembled WGS sequence"/>
</dbReference>
<reference evidence="3" key="1">
    <citation type="submission" date="2022-12" db="EMBL/GenBank/DDBJ databases">
        <title>Draft genome assemblies for two species of Escallonia (Escalloniales).</title>
        <authorList>
            <person name="Chanderbali A."/>
            <person name="Dervinis C."/>
            <person name="Anghel I."/>
            <person name="Soltis D."/>
            <person name="Soltis P."/>
            <person name="Zapata F."/>
        </authorList>
    </citation>
    <scope>NUCLEOTIDE SEQUENCE</scope>
    <source>
        <strain evidence="3">UCBG92.1500</strain>
        <tissue evidence="3">Leaf</tissue>
    </source>
</reference>
<gene>
    <name evidence="3" type="ORF">RJ640_007572</name>
</gene>
<evidence type="ECO:0000256" key="1">
    <source>
        <dbReference type="SAM" id="MobiDB-lite"/>
    </source>
</evidence>
<dbReference type="Pfam" id="PF07727">
    <property type="entry name" value="RVT_2"/>
    <property type="match status" value="1"/>
</dbReference>
<protein>
    <recommendedName>
        <fullName evidence="2">Reverse transcriptase Ty1/copia-type domain-containing protein</fullName>
    </recommendedName>
</protein>
<evidence type="ECO:0000313" key="3">
    <source>
        <dbReference type="EMBL" id="KAK2981980.1"/>
    </source>
</evidence>
<comment type="caution">
    <text evidence="3">The sequence shown here is derived from an EMBL/GenBank/DDBJ whole genome shotgun (WGS) entry which is preliminary data.</text>
</comment>
<dbReference type="CDD" id="cd09272">
    <property type="entry name" value="RNase_HI_RT_Ty1"/>
    <property type="match status" value="1"/>
</dbReference>
<sequence>MTMLHKGTYSINEYIGKFKSICDNLTAIGKTVPDKNKVFWLLHGLGHGYENFVTTMLKPPVPSYNDIVPLLQSHEACNLTHKAESFGRPQQAYYEQNINGDANKRNTNTISKFSSKGKELVQGITNATSLATHDTIAQQYPVGDQQLEPTSRIQLNAKEYVMPETREPAVQSIREQSIHDSSPSSDGEPATVLNDSNTSSSTTIQDVPAYIFYNHHHSAADPSLFTCHCIRGTLLILVYVDDMILTGDTPEFLEWFIQELGNEFTIKDLGSLHYFLGIEVHSSDSRLFLCQSKYAQDILTRAQMIGCKPISTPMEIKARSTASSRNPYPDPTHYQSIIGALQYLMFTRPDLSYSVNFVCQFMQAPTVGHYQVVKRILRYVGGTLDYGMKVLRQSSLELNAFSDADWAECPITRRSTTGMCTFLGGNCVSWSAKKQTTVARSSAEAEYRSMASAAAELTWLSTLLRDI</sequence>
<organism evidence="3 4">
    <name type="scientific">Escallonia rubra</name>
    <dbReference type="NCBI Taxonomy" id="112253"/>
    <lineage>
        <taxon>Eukaryota</taxon>
        <taxon>Viridiplantae</taxon>
        <taxon>Streptophyta</taxon>
        <taxon>Embryophyta</taxon>
        <taxon>Tracheophyta</taxon>
        <taxon>Spermatophyta</taxon>
        <taxon>Magnoliopsida</taxon>
        <taxon>eudicotyledons</taxon>
        <taxon>Gunneridae</taxon>
        <taxon>Pentapetalae</taxon>
        <taxon>asterids</taxon>
        <taxon>campanulids</taxon>
        <taxon>Escalloniales</taxon>
        <taxon>Escalloniaceae</taxon>
        <taxon>Escallonia</taxon>
    </lineage>
</organism>
<evidence type="ECO:0000259" key="2">
    <source>
        <dbReference type="Pfam" id="PF07727"/>
    </source>
</evidence>
<dbReference type="InterPro" id="IPR043502">
    <property type="entry name" value="DNA/RNA_pol_sf"/>
</dbReference>
<dbReference type="AlphaFoldDB" id="A0AA88RGS7"/>
<dbReference type="PANTHER" id="PTHR11439:SF524">
    <property type="entry name" value="RNA-DIRECTED DNA POLYMERASE, PROTEIN KINASE RLK-PELLE-DLSV FAMILY"/>
    <property type="match status" value="1"/>
</dbReference>
<dbReference type="InterPro" id="IPR013103">
    <property type="entry name" value="RVT_2"/>
</dbReference>
<feature type="region of interest" description="Disordered" evidence="1">
    <location>
        <begin position="164"/>
        <end position="200"/>
    </location>
</feature>
<dbReference type="SUPFAM" id="SSF56672">
    <property type="entry name" value="DNA/RNA polymerases"/>
    <property type="match status" value="1"/>
</dbReference>
<evidence type="ECO:0000313" key="4">
    <source>
        <dbReference type="Proteomes" id="UP001187471"/>
    </source>
</evidence>
<keyword evidence="4" id="KW-1185">Reference proteome</keyword>
<dbReference type="EMBL" id="JAVXUO010001478">
    <property type="protein sequence ID" value="KAK2981980.1"/>
    <property type="molecule type" value="Genomic_DNA"/>
</dbReference>
<dbReference type="PANTHER" id="PTHR11439">
    <property type="entry name" value="GAG-POL-RELATED RETROTRANSPOSON"/>
    <property type="match status" value="1"/>
</dbReference>
<proteinExistence type="predicted"/>
<feature type="domain" description="Reverse transcriptase Ty1/copia-type" evidence="2">
    <location>
        <begin position="215"/>
        <end position="315"/>
    </location>
</feature>